<protein>
    <submittedName>
        <fullName evidence="1">Uncharacterized protein</fullName>
    </submittedName>
</protein>
<dbReference type="Pfam" id="PF18906">
    <property type="entry name" value="Phage_tube_2"/>
    <property type="match status" value="1"/>
</dbReference>
<organism evidence="1">
    <name type="scientific">marine sediment metagenome</name>
    <dbReference type="NCBI Taxonomy" id="412755"/>
    <lineage>
        <taxon>unclassified sequences</taxon>
        <taxon>metagenomes</taxon>
        <taxon>ecological metagenomes</taxon>
    </lineage>
</organism>
<reference evidence="1" key="1">
    <citation type="journal article" date="2015" name="Nature">
        <title>Complex archaea that bridge the gap between prokaryotes and eukaryotes.</title>
        <authorList>
            <person name="Spang A."/>
            <person name="Saw J.H."/>
            <person name="Jorgensen S.L."/>
            <person name="Zaremba-Niedzwiedzka K."/>
            <person name="Martijn J."/>
            <person name="Lind A.E."/>
            <person name="van Eijk R."/>
            <person name="Schleper C."/>
            <person name="Guy L."/>
            <person name="Ettema T.J."/>
        </authorList>
    </citation>
    <scope>NUCLEOTIDE SEQUENCE</scope>
</reference>
<name>A0A0F8ZM58_9ZZZZ</name>
<accession>A0A0F8ZM58</accession>
<gene>
    <name evidence="1" type="ORF">LCGC14_3018440</name>
</gene>
<dbReference type="EMBL" id="LAZR01062678">
    <property type="protein sequence ID" value="KKK61026.1"/>
    <property type="molecule type" value="Genomic_DNA"/>
</dbReference>
<feature type="non-terminal residue" evidence="1">
    <location>
        <position position="1"/>
    </location>
</feature>
<sequence length="320" mass="34852">CLTIIPAFGMRPRIRIGVDPIYWLNALSFSFADVPTHALSEASFGGIWGGDQSPVTLLHAEGEFDVELGDQSFGLVLYALFGTLSTDADSPVAGANTHNYTLANTNQHTSLSISTIDPIGQFIYELAMIDTFELIVEPDAIVHYTANFMSKGSQDSGGQVSSFGAEQKFVGRHLTLSYAATTGALPGTVVDAKSLTLRIEKNTEVNNILSTIQPEDVLNKRFHISGEFTLNYEDRAFLDFIKAGTTRALRIDLTHTNFITGSTAYQFTIDLSKVSFDVFDPDFSLDEIVTQTITFNALYDAGTNDNVVNSVTLINAVVSY</sequence>
<comment type="caution">
    <text evidence="1">The sequence shown here is derived from an EMBL/GenBank/DDBJ whole genome shotgun (WGS) entry which is preliminary data.</text>
</comment>
<evidence type="ECO:0000313" key="1">
    <source>
        <dbReference type="EMBL" id="KKK61026.1"/>
    </source>
</evidence>
<dbReference type="InterPro" id="IPR044000">
    <property type="entry name" value="Phage_tube_2"/>
</dbReference>
<dbReference type="AlphaFoldDB" id="A0A0F8ZM58"/>
<proteinExistence type="predicted"/>